<evidence type="ECO:0000313" key="2">
    <source>
        <dbReference type="Proteomes" id="UP000789342"/>
    </source>
</evidence>
<reference evidence="1" key="1">
    <citation type="submission" date="2021-06" db="EMBL/GenBank/DDBJ databases">
        <authorList>
            <person name="Kallberg Y."/>
            <person name="Tangrot J."/>
            <person name="Rosling A."/>
        </authorList>
    </citation>
    <scope>NUCLEOTIDE SEQUENCE</scope>
    <source>
        <strain evidence="1">CL551</strain>
    </source>
</reference>
<dbReference type="Proteomes" id="UP000789342">
    <property type="component" value="Unassembled WGS sequence"/>
</dbReference>
<organism evidence="1 2">
    <name type="scientific">Acaulospora morrowiae</name>
    <dbReference type="NCBI Taxonomy" id="94023"/>
    <lineage>
        <taxon>Eukaryota</taxon>
        <taxon>Fungi</taxon>
        <taxon>Fungi incertae sedis</taxon>
        <taxon>Mucoromycota</taxon>
        <taxon>Glomeromycotina</taxon>
        <taxon>Glomeromycetes</taxon>
        <taxon>Diversisporales</taxon>
        <taxon>Acaulosporaceae</taxon>
        <taxon>Acaulospora</taxon>
    </lineage>
</organism>
<dbReference type="AlphaFoldDB" id="A0A9N9CB00"/>
<dbReference type="EMBL" id="CAJVPV010005603">
    <property type="protein sequence ID" value="CAG8593439.1"/>
    <property type="molecule type" value="Genomic_DNA"/>
</dbReference>
<gene>
    <name evidence="1" type="ORF">AMORRO_LOCUS7450</name>
</gene>
<sequence>MTQETATISFTSISSIDEIKKYRSFWWKTGNMHPKAKWEEATIMSIKNIAFV</sequence>
<evidence type="ECO:0000313" key="1">
    <source>
        <dbReference type="EMBL" id="CAG8593439.1"/>
    </source>
</evidence>
<proteinExistence type="predicted"/>
<comment type="caution">
    <text evidence="1">The sequence shown here is derived from an EMBL/GenBank/DDBJ whole genome shotgun (WGS) entry which is preliminary data.</text>
</comment>
<protein>
    <submittedName>
        <fullName evidence="1">16445_t:CDS:1</fullName>
    </submittedName>
</protein>
<feature type="non-terminal residue" evidence="1">
    <location>
        <position position="52"/>
    </location>
</feature>
<keyword evidence="2" id="KW-1185">Reference proteome</keyword>
<name>A0A9N9CB00_9GLOM</name>
<accession>A0A9N9CB00</accession>
<dbReference type="OrthoDB" id="10471893at2759"/>